<dbReference type="OrthoDB" id="2968951at2"/>
<protein>
    <recommendedName>
        <fullName evidence="2">Flagellar hook-length control protein-like C-terminal domain-containing protein</fullName>
    </recommendedName>
</protein>
<feature type="region of interest" description="Disordered" evidence="1">
    <location>
        <begin position="485"/>
        <end position="538"/>
    </location>
</feature>
<dbReference type="EMBL" id="PIOD01000011">
    <property type="protein sequence ID" value="RDW17832.1"/>
    <property type="molecule type" value="Genomic_DNA"/>
</dbReference>
<organism evidence="3 4">
    <name type="scientific">Oceanobacillus chungangensis</name>
    <dbReference type="NCBI Taxonomy" id="1229152"/>
    <lineage>
        <taxon>Bacteria</taxon>
        <taxon>Bacillati</taxon>
        <taxon>Bacillota</taxon>
        <taxon>Bacilli</taxon>
        <taxon>Bacillales</taxon>
        <taxon>Bacillaceae</taxon>
        <taxon>Oceanobacillus</taxon>
    </lineage>
</organism>
<evidence type="ECO:0000256" key="1">
    <source>
        <dbReference type="SAM" id="MobiDB-lite"/>
    </source>
</evidence>
<sequence>MNTLDMIFQHKQSANNMMSQHNTRNLSNGHDTFQNVLTNEHNTAESELPQALTNTSDLEIGSMFNLNKNELALIMRDQNKEGLKAVTSTKDFGVDIDSLKLWNEIKAEVKESMNLNNSLDNRLGQVDQLNSQDEPKTISTDLMDESISLFPEDKQENALSMPSTSTEDYGVENTSMSLGIEVLETDEQLDDYNLGNLHPASLVSRIRETAEQNDLVMENPNQNVEKTKIFENNLATAPQPRNSSSAVQEQLAKVYTDVQNLLSQVQSEKDIPKIAHKLLELLQQWSAIEKQNNKSSDPSAPQLIGKNDGSREQLIWKNLVEVFQKRQDIAAKQMYDMDSKVTTQDVIKWAAKSLENQSQSERVLNQTVEFMPATSMQKLEQHAIHVNRTLTSDLQSTTQEVMEKFQSIVKSSKFLTMPNGTNQLSITLNPDNLGEMRLRLIQIDGEMTVKIMVTTQATKEILESNINQLKHMFAPNQVVIEKQESMMQQNSEQMKESKEQQMNQKEESESNHQEHHEQRYADDEFESQFREMLMNEKV</sequence>
<feature type="compositionally biased region" description="Basic and acidic residues" evidence="1">
    <location>
        <begin position="493"/>
        <end position="538"/>
    </location>
</feature>
<dbReference type="Gene3D" id="3.30.750.140">
    <property type="match status" value="1"/>
</dbReference>
<keyword evidence="4" id="KW-1185">Reference proteome</keyword>
<evidence type="ECO:0000259" key="2">
    <source>
        <dbReference type="Pfam" id="PF02120"/>
    </source>
</evidence>
<reference evidence="4" key="1">
    <citation type="submission" date="2017-11" db="EMBL/GenBank/DDBJ databases">
        <authorList>
            <person name="Zhu W."/>
        </authorList>
    </citation>
    <scope>NUCLEOTIDE SEQUENCE [LARGE SCALE GENOMIC DNA]</scope>
    <source>
        <strain evidence="4">CAU 1051</strain>
    </source>
</reference>
<feature type="domain" description="Flagellar hook-length control protein-like C-terminal" evidence="2">
    <location>
        <begin position="417"/>
        <end position="488"/>
    </location>
</feature>
<gene>
    <name evidence="3" type="ORF">CWR45_10900</name>
</gene>
<proteinExistence type="predicted"/>
<dbReference type="InterPro" id="IPR038610">
    <property type="entry name" value="FliK-like_C_sf"/>
</dbReference>
<accession>A0A3D8PQ56</accession>
<dbReference type="RefSeq" id="WP_115749898.1">
    <property type="nucleotide sequence ID" value="NZ_PIOD01000011.1"/>
</dbReference>
<evidence type="ECO:0000313" key="4">
    <source>
        <dbReference type="Proteomes" id="UP000256520"/>
    </source>
</evidence>
<dbReference type="AlphaFoldDB" id="A0A3D8PQ56"/>
<evidence type="ECO:0000313" key="3">
    <source>
        <dbReference type="EMBL" id="RDW17832.1"/>
    </source>
</evidence>
<dbReference type="CDD" id="cd17470">
    <property type="entry name" value="T3SS_Flik_C"/>
    <property type="match status" value="1"/>
</dbReference>
<comment type="caution">
    <text evidence="3">The sequence shown here is derived from an EMBL/GenBank/DDBJ whole genome shotgun (WGS) entry which is preliminary data.</text>
</comment>
<name>A0A3D8PQ56_9BACI</name>
<dbReference type="InterPro" id="IPR021136">
    <property type="entry name" value="Flagellar_hook_control-like_C"/>
</dbReference>
<dbReference type="Proteomes" id="UP000256520">
    <property type="component" value="Unassembled WGS sequence"/>
</dbReference>
<dbReference type="Pfam" id="PF02120">
    <property type="entry name" value="Flg_hook"/>
    <property type="match status" value="1"/>
</dbReference>